<dbReference type="RefSeq" id="WP_183227859.1">
    <property type="nucleotide sequence ID" value="NZ_BMPW01000041.1"/>
</dbReference>
<evidence type="ECO:0000313" key="3">
    <source>
        <dbReference type="Proteomes" id="UP000590749"/>
    </source>
</evidence>
<accession>A0A7W5FK89</accession>
<organism evidence="2 3">
    <name type="scientific">Actinoplanes campanulatus</name>
    <dbReference type="NCBI Taxonomy" id="113559"/>
    <lineage>
        <taxon>Bacteria</taxon>
        <taxon>Bacillati</taxon>
        <taxon>Actinomycetota</taxon>
        <taxon>Actinomycetes</taxon>
        <taxon>Micromonosporales</taxon>
        <taxon>Micromonosporaceae</taxon>
        <taxon>Actinoplanes</taxon>
    </lineage>
</organism>
<name>A0A7W5FK89_9ACTN</name>
<feature type="transmembrane region" description="Helical" evidence="1">
    <location>
        <begin position="88"/>
        <end position="108"/>
    </location>
</feature>
<keyword evidence="1" id="KW-0812">Transmembrane</keyword>
<proteinExistence type="predicted"/>
<keyword evidence="3" id="KW-1185">Reference proteome</keyword>
<dbReference type="EMBL" id="JACHXF010000038">
    <property type="protein sequence ID" value="MBB3101441.1"/>
    <property type="molecule type" value="Genomic_DNA"/>
</dbReference>
<evidence type="ECO:0000313" key="2">
    <source>
        <dbReference type="EMBL" id="MBB3101441.1"/>
    </source>
</evidence>
<gene>
    <name evidence="2" type="ORF">FHR83_009170</name>
</gene>
<reference evidence="2 3" key="1">
    <citation type="submission" date="2020-08" db="EMBL/GenBank/DDBJ databases">
        <title>Genomic Encyclopedia of Type Strains, Phase III (KMG-III): the genomes of soil and plant-associated and newly described type strains.</title>
        <authorList>
            <person name="Whitman W."/>
        </authorList>
    </citation>
    <scope>NUCLEOTIDE SEQUENCE [LARGE SCALE GENOMIC DNA]</scope>
    <source>
        <strain evidence="2 3">CECT 3287</strain>
    </source>
</reference>
<protein>
    <submittedName>
        <fullName evidence="2">Uncharacterized protein</fullName>
    </submittedName>
</protein>
<dbReference type="Proteomes" id="UP000590749">
    <property type="component" value="Unassembled WGS sequence"/>
</dbReference>
<comment type="caution">
    <text evidence="2">The sequence shown here is derived from an EMBL/GenBank/DDBJ whole genome shotgun (WGS) entry which is preliminary data.</text>
</comment>
<dbReference type="AlphaFoldDB" id="A0A7W5FK89"/>
<evidence type="ECO:0000256" key="1">
    <source>
        <dbReference type="SAM" id="Phobius"/>
    </source>
</evidence>
<keyword evidence="1" id="KW-1133">Transmembrane helix</keyword>
<sequence length="111" mass="11659">MSKSGAAAPVTIAALTVGWLFASAGLAVLSFYFAWVSWANFYSQRTGGIYEVVEKLPILLGVVGLIFFVLAPLGIASVARANGLRRTAVTYWVLAGLVLTGLVVQLTASPL</sequence>
<feature type="transmembrane region" description="Helical" evidence="1">
    <location>
        <begin position="56"/>
        <end position="76"/>
    </location>
</feature>
<feature type="transmembrane region" description="Helical" evidence="1">
    <location>
        <begin position="12"/>
        <end position="36"/>
    </location>
</feature>
<keyword evidence="1" id="KW-0472">Membrane</keyword>